<reference evidence="1" key="2">
    <citation type="submission" date="2018-05" db="EMBL/GenBank/DDBJ databases">
        <title>OmerRS3 (Oryza meridionalis Reference Sequence Version 3).</title>
        <authorList>
            <person name="Zhang J."/>
            <person name="Kudrna D."/>
            <person name="Lee S."/>
            <person name="Talag J."/>
            <person name="Welchert J."/>
            <person name="Wing R.A."/>
        </authorList>
    </citation>
    <scope>NUCLEOTIDE SEQUENCE [LARGE SCALE GENOMIC DNA]</scope>
    <source>
        <strain evidence="1">cv. OR44</strain>
    </source>
</reference>
<dbReference type="HOGENOM" id="CLU_1743414_0_0_1"/>
<keyword evidence="2" id="KW-1185">Reference proteome</keyword>
<organism evidence="1">
    <name type="scientific">Oryza meridionalis</name>
    <dbReference type="NCBI Taxonomy" id="40149"/>
    <lineage>
        <taxon>Eukaryota</taxon>
        <taxon>Viridiplantae</taxon>
        <taxon>Streptophyta</taxon>
        <taxon>Embryophyta</taxon>
        <taxon>Tracheophyta</taxon>
        <taxon>Spermatophyta</taxon>
        <taxon>Magnoliopsida</taxon>
        <taxon>Liliopsida</taxon>
        <taxon>Poales</taxon>
        <taxon>Poaceae</taxon>
        <taxon>BOP clade</taxon>
        <taxon>Oryzoideae</taxon>
        <taxon>Oryzeae</taxon>
        <taxon>Oryzinae</taxon>
        <taxon>Oryza</taxon>
    </lineage>
</organism>
<dbReference type="Proteomes" id="UP000008021">
    <property type="component" value="Chromosome 10"/>
</dbReference>
<dbReference type="EnsemblPlants" id="OMERI10G08000.1">
    <property type="protein sequence ID" value="OMERI10G08000.1"/>
    <property type="gene ID" value="OMERI10G08000"/>
</dbReference>
<accession>A0A0E0EY47</accession>
<protein>
    <submittedName>
        <fullName evidence="1">Uncharacterized protein</fullName>
    </submittedName>
</protein>
<evidence type="ECO:0000313" key="1">
    <source>
        <dbReference type="EnsemblPlants" id="OMERI10G08000.1"/>
    </source>
</evidence>
<name>A0A0E0EY47_9ORYZ</name>
<reference evidence="1" key="1">
    <citation type="submission" date="2015-04" db="UniProtKB">
        <authorList>
            <consortium name="EnsemblPlants"/>
        </authorList>
    </citation>
    <scope>IDENTIFICATION</scope>
</reference>
<dbReference type="AlphaFoldDB" id="A0A0E0EY47"/>
<dbReference type="Gramene" id="OMERI10G08000.1">
    <property type="protein sequence ID" value="OMERI10G08000.1"/>
    <property type="gene ID" value="OMERI10G08000"/>
</dbReference>
<evidence type="ECO:0000313" key="2">
    <source>
        <dbReference type="Proteomes" id="UP000008021"/>
    </source>
</evidence>
<proteinExistence type="predicted"/>
<sequence>MAVLLLPVCWRNETSCLGKRPRQSPRRRLPGAFAGSAAMMTAEDGMSLAKRLRRCWWRDDGLPEHRLKGSLFRHVTATADLLAPVLEQCSDLHAVLPNLCQNLPQHASTRLPRCGDGGIGGVGAKGCPNIGGVWLPWCRRGGGQVRGHRA</sequence>